<keyword evidence="2" id="KW-1185">Reference proteome</keyword>
<organism evidence="1 2">
    <name type="scientific">Bauhinia variegata</name>
    <name type="common">Purple orchid tree</name>
    <name type="synonym">Phanera variegata</name>
    <dbReference type="NCBI Taxonomy" id="167791"/>
    <lineage>
        <taxon>Eukaryota</taxon>
        <taxon>Viridiplantae</taxon>
        <taxon>Streptophyta</taxon>
        <taxon>Embryophyta</taxon>
        <taxon>Tracheophyta</taxon>
        <taxon>Spermatophyta</taxon>
        <taxon>Magnoliopsida</taxon>
        <taxon>eudicotyledons</taxon>
        <taxon>Gunneridae</taxon>
        <taxon>Pentapetalae</taxon>
        <taxon>rosids</taxon>
        <taxon>fabids</taxon>
        <taxon>Fabales</taxon>
        <taxon>Fabaceae</taxon>
        <taxon>Cercidoideae</taxon>
        <taxon>Cercideae</taxon>
        <taxon>Bauhiniinae</taxon>
        <taxon>Bauhinia</taxon>
    </lineage>
</organism>
<name>A0ACB9LC97_BAUVA</name>
<evidence type="ECO:0000313" key="1">
    <source>
        <dbReference type="EMBL" id="KAI4307073.1"/>
    </source>
</evidence>
<sequence>MGSFSEEEYRFFDAPEDIVSISDAKSDGTVTSDGDCCSSCRILNGFDYEVWAENPKSVQERRSKFRKWMGLSLDQITFENSVDLCSLERAEEMNRLNDSSGAVTTTSGFEEEFCSSRSSMSCWSSMNSSEEFVSLENGNLDKWLDRDGDQEEHCVEIGDGRGVGSDHLMVSKGPEDSEDTNILEGRVKKTRSKSSWFRKLRSMTCMIDSQHEADNGMLEGTRAFSGGRIQKVKVRQYKKKIKELSGVYMGQDIQAHEGSILTMKFSPDGQYLASAGEDGVVRLWQVVEDERCDEIDIPEIDPSSIYFTVNHLSELTPLFMDKEKISKQKSLKKTCDSACVIFPPKVFRLLEKPLHEFHGHRGDILDLSWSKNNYLLSSSIDKTVRLWKVGYDHCLKVFSHSNYVTCIQFNPVDDNYFISGSIDGKVRIWAIPDCHVVDWIDIREIVTAVCYRPDGQGGIIGSMTGSCRFYNVAENRLQLDAQLCLLGKRKLPCRGITGFQYLPQDSSKVMVTGADSQVRILHGLNVIGKYKGLSAGSQVSASFTSDGKQILSACEDSNIYLWNVSQEESVPTKAKNIRSCERFFSNASVVAPWCGLKSQNSENEHNLDVLDQSSPQTLRLNSPACFSLGQEFFLESFPKGSATWPEENLPTSSPKAKTSALHKSQYKFFKSSCKSTSSSHAWGMVIVTAGLDGRIKSFHSYGLPVPV</sequence>
<dbReference type="EMBL" id="CM039437">
    <property type="protein sequence ID" value="KAI4307073.1"/>
    <property type="molecule type" value="Genomic_DNA"/>
</dbReference>
<reference evidence="1 2" key="1">
    <citation type="journal article" date="2022" name="DNA Res.">
        <title>Chromosomal-level genome assembly of the orchid tree Bauhinia variegata (Leguminosae; Cercidoideae) supports the allotetraploid origin hypothesis of Bauhinia.</title>
        <authorList>
            <person name="Zhong Y."/>
            <person name="Chen Y."/>
            <person name="Zheng D."/>
            <person name="Pang J."/>
            <person name="Liu Y."/>
            <person name="Luo S."/>
            <person name="Meng S."/>
            <person name="Qian L."/>
            <person name="Wei D."/>
            <person name="Dai S."/>
            <person name="Zhou R."/>
        </authorList>
    </citation>
    <scope>NUCLEOTIDE SEQUENCE [LARGE SCALE GENOMIC DNA]</scope>
    <source>
        <strain evidence="1">BV-YZ2020</strain>
    </source>
</reference>
<dbReference type="Proteomes" id="UP000828941">
    <property type="component" value="Chromosome 12"/>
</dbReference>
<evidence type="ECO:0000313" key="2">
    <source>
        <dbReference type="Proteomes" id="UP000828941"/>
    </source>
</evidence>
<gene>
    <name evidence="1" type="ORF">L6164_030303</name>
</gene>
<protein>
    <submittedName>
        <fullName evidence="1">Uncharacterized protein</fullName>
    </submittedName>
</protein>
<accession>A0ACB9LC97</accession>
<comment type="caution">
    <text evidence="1">The sequence shown here is derived from an EMBL/GenBank/DDBJ whole genome shotgun (WGS) entry which is preliminary data.</text>
</comment>
<proteinExistence type="predicted"/>